<gene>
    <name evidence="2" type="ORF">PoB_003737700</name>
</gene>
<feature type="compositionally biased region" description="Low complexity" evidence="1">
    <location>
        <begin position="91"/>
        <end position="107"/>
    </location>
</feature>
<feature type="compositionally biased region" description="Polar residues" evidence="1">
    <location>
        <begin position="321"/>
        <end position="347"/>
    </location>
</feature>
<protein>
    <submittedName>
        <fullName evidence="2">Uncharacterized protein</fullName>
    </submittedName>
</protein>
<sequence length="460" mass="49886">MSAKRTSAAPDHPRDLLSESEGRGEGLMSDGQARSKAGRATQFSSGTSMISESKRHQASTSAGSMPTMSETPTSQFTPRSAYTPPLSSSEGGARSSALRMSSARGSAQNRQQFFQRSARVSSLQDQAELSSREERNSERSVQHRVKFAQGAEFEEDMWMDVDSPAGDGRRVTYRADAQQAGMLSRSAPQAWKETGAFKTGGSTGSAQSSAEFDDAPDKAEEMEQFQTPPSTPLLTGSAASRRKILRCVEKAERVQSSSFSSPTSSSTASGPVLSWDPSLTSYGRKHPRDILSSESSNADYQDAMSEFQMSEASVRQHYSDKSNVQRPVSDISGSSTSQPFLPSSPSVSATTMGLFQRRKMRRQILRLQSLEEVKMSKFSSESSDCGGVIPEDVEEDLAEAAFMSVSTRVKNARKLKHQDMRKPDHLNFYSARADDGIVDNSKISMDHSVAGLSPITGALA</sequence>
<dbReference type="Proteomes" id="UP000735302">
    <property type="component" value="Unassembled WGS sequence"/>
</dbReference>
<organism evidence="2 3">
    <name type="scientific">Plakobranchus ocellatus</name>
    <dbReference type="NCBI Taxonomy" id="259542"/>
    <lineage>
        <taxon>Eukaryota</taxon>
        <taxon>Metazoa</taxon>
        <taxon>Spiralia</taxon>
        <taxon>Lophotrochozoa</taxon>
        <taxon>Mollusca</taxon>
        <taxon>Gastropoda</taxon>
        <taxon>Heterobranchia</taxon>
        <taxon>Euthyneura</taxon>
        <taxon>Panpulmonata</taxon>
        <taxon>Sacoglossa</taxon>
        <taxon>Placobranchoidea</taxon>
        <taxon>Plakobranchidae</taxon>
        <taxon>Plakobranchus</taxon>
    </lineage>
</organism>
<feature type="region of interest" description="Disordered" evidence="1">
    <location>
        <begin position="1"/>
        <end position="150"/>
    </location>
</feature>
<feature type="compositionally biased region" description="Polar residues" evidence="1">
    <location>
        <begin position="108"/>
        <end position="127"/>
    </location>
</feature>
<feature type="region of interest" description="Disordered" evidence="1">
    <location>
        <begin position="179"/>
        <end position="239"/>
    </location>
</feature>
<evidence type="ECO:0000256" key="1">
    <source>
        <dbReference type="SAM" id="MobiDB-lite"/>
    </source>
</evidence>
<accession>A0AAV4AV49</accession>
<proteinExistence type="predicted"/>
<dbReference type="EMBL" id="BLXT01004211">
    <property type="protein sequence ID" value="GFO10872.1"/>
    <property type="molecule type" value="Genomic_DNA"/>
</dbReference>
<feature type="region of interest" description="Disordered" evidence="1">
    <location>
        <begin position="252"/>
        <end position="277"/>
    </location>
</feature>
<name>A0AAV4AV49_9GAST</name>
<evidence type="ECO:0000313" key="2">
    <source>
        <dbReference type="EMBL" id="GFO10872.1"/>
    </source>
</evidence>
<feature type="compositionally biased region" description="Low complexity" evidence="1">
    <location>
        <begin position="256"/>
        <end position="269"/>
    </location>
</feature>
<keyword evidence="3" id="KW-1185">Reference proteome</keyword>
<feature type="compositionally biased region" description="Polar residues" evidence="1">
    <location>
        <begin position="224"/>
        <end position="238"/>
    </location>
</feature>
<dbReference type="AlphaFoldDB" id="A0AAV4AV49"/>
<feature type="compositionally biased region" description="Polar residues" evidence="1">
    <location>
        <begin position="58"/>
        <end position="90"/>
    </location>
</feature>
<feature type="compositionally biased region" description="Polar residues" evidence="1">
    <location>
        <begin position="41"/>
        <end position="51"/>
    </location>
</feature>
<feature type="region of interest" description="Disordered" evidence="1">
    <location>
        <begin position="311"/>
        <end position="347"/>
    </location>
</feature>
<feature type="compositionally biased region" description="Basic and acidic residues" evidence="1">
    <location>
        <begin position="11"/>
        <end position="24"/>
    </location>
</feature>
<evidence type="ECO:0000313" key="3">
    <source>
        <dbReference type="Proteomes" id="UP000735302"/>
    </source>
</evidence>
<comment type="caution">
    <text evidence="2">The sequence shown here is derived from an EMBL/GenBank/DDBJ whole genome shotgun (WGS) entry which is preliminary data.</text>
</comment>
<reference evidence="2 3" key="1">
    <citation type="journal article" date="2021" name="Elife">
        <title>Chloroplast acquisition without the gene transfer in kleptoplastic sea slugs, Plakobranchus ocellatus.</title>
        <authorList>
            <person name="Maeda T."/>
            <person name="Takahashi S."/>
            <person name="Yoshida T."/>
            <person name="Shimamura S."/>
            <person name="Takaki Y."/>
            <person name="Nagai Y."/>
            <person name="Toyoda A."/>
            <person name="Suzuki Y."/>
            <person name="Arimoto A."/>
            <person name="Ishii H."/>
            <person name="Satoh N."/>
            <person name="Nishiyama T."/>
            <person name="Hasebe M."/>
            <person name="Maruyama T."/>
            <person name="Minagawa J."/>
            <person name="Obokata J."/>
            <person name="Shigenobu S."/>
        </authorList>
    </citation>
    <scope>NUCLEOTIDE SEQUENCE [LARGE SCALE GENOMIC DNA]</scope>
</reference>
<feature type="compositionally biased region" description="Basic and acidic residues" evidence="1">
    <location>
        <begin position="130"/>
        <end position="141"/>
    </location>
</feature>